<evidence type="ECO:0000256" key="1">
    <source>
        <dbReference type="SAM" id="MobiDB-lite"/>
    </source>
</evidence>
<dbReference type="InterPro" id="IPR059179">
    <property type="entry name" value="MLKL-like_MCAfunc"/>
</dbReference>
<evidence type="ECO:0000313" key="2">
    <source>
        <dbReference type="EMBL" id="KZP29400.1"/>
    </source>
</evidence>
<gene>
    <name evidence="2" type="ORF">FIBSPDRAFT_192660</name>
</gene>
<dbReference type="CDD" id="cd21037">
    <property type="entry name" value="MLKL_NTD"/>
    <property type="match status" value="1"/>
</dbReference>
<evidence type="ECO:0000313" key="3">
    <source>
        <dbReference type="Proteomes" id="UP000076532"/>
    </source>
</evidence>
<dbReference type="EMBL" id="KV417498">
    <property type="protein sequence ID" value="KZP29400.1"/>
    <property type="molecule type" value="Genomic_DNA"/>
</dbReference>
<dbReference type="Proteomes" id="UP000076532">
    <property type="component" value="Unassembled WGS sequence"/>
</dbReference>
<sequence>MHKLKPRWPLRSPSPTSIPSSSVLETTRSICVLVSNLGSGALNVPGLQAAGLIGCQIIDIIQKMKDNQDACNDLVNDIGQLMSPINMRLQACNIADIDDELKADIKRLEECVQYQSSYRFLTCIPFDG</sequence>
<dbReference type="AlphaFoldDB" id="A0A166SFV9"/>
<reference evidence="2 3" key="1">
    <citation type="journal article" date="2016" name="Mol. Biol. Evol.">
        <title>Comparative Genomics of Early-Diverging Mushroom-Forming Fungi Provides Insights into the Origins of Lignocellulose Decay Capabilities.</title>
        <authorList>
            <person name="Nagy L.G."/>
            <person name="Riley R."/>
            <person name="Tritt A."/>
            <person name="Adam C."/>
            <person name="Daum C."/>
            <person name="Floudas D."/>
            <person name="Sun H."/>
            <person name="Yadav J.S."/>
            <person name="Pangilinan J."/>
            <person name="Larsson K.H."/>
            <person name="Matsuura K."/>
            <person name="Barry K."/>
            <person name="Labutti K."/>
            <person name="Kuo R."/>
            <person name="Ohm R.A."/>
            <person name="Bhattacharya S.S."/>
            <person name="Shirouzu T."/>
            <person name="Yoshinaga Y."/>
            <person name="Martin F.M."/>
            <person name="Grigoriev I.V."/>
            <person name="Hibbett D.S."/>
        </authorList>
    </citation>
    <scope>NUCLEOTIDE SEQUENCE [LARGE SCALE GENOMIC DNA]</scope>
    <source>
        <strain evidence="2 3">CBS 109695</strain>
    </source>
</reference>
<protein>
    <submittedName>
        <fullName evidence="2">Uncharacterized protein</fullName>
    </submittedName>
</protein>
<dbReference type="OrthoDB" id="10477826at2759"/>
<name>A0A166SFV9_9AGAM</name>
<keyword evidence="3" id="KW-1185">Reference proteome</keyword>
<accession>A0A166SFV9</accession>
<feature type="region of interest" description="Disordered" evidence="1">
    <location>
        <begin position="1"/>
        <end position="21"/>
    </location>
</feature>
<organism evidence="2 3">
    <name type="scientific">Athelia psychrophila</name>
    <dbReference type="NCBI Taxonomy" id="1759441"/>
    <lineage>
        <taxon>Eukaryota</taxon>
        <taxon>Fungi</taxon>
        <taxon>Dikarya</taxon>
        <taxon>Basidiomycota</taxon>
        <taxon>Agaricomycotina</taxon>
        <taxon>Agaricomycetes</taxon>
        <taxon>Agaricomycetidae</taxon>
        <taxon>Atheliales</taxon>
        <taxon>Atheliaceae</taxon>
        <taxon>Athelia</taxon>
    </lineage>
</organism>
<proteinExistence type="predicted"/>